<feature type="domain" description="Saccharopine dehydrogenase-like C-terminal" evidence="3">
    <location>
        <begin position="126"/>
        <end position="380"/>
    </location>
</feature>
<dbReference type="PANTHER" id="PTHR11133">
    <property type="entry name" value="SACCHAROPINE DEHYDROGENASE"/>
    <property type="match status" value="1"/>
</dbReference>
<proteinExistence type="predicted"/>
<dbReference type="InterPro" id="IPR036291">
    <property type="entry name" value="NAD(P)-bd_dom_sf"/>
</dbReference>
<accession>G9BAL1</accession>
<evidence type="ECO:0000259" key="3">
    <source>
        <dbReference type="Pfam" id="PF16653"/>
    </source>
</evidence>
<dbReference type="GO" id="GO:0016491">
    <property type="term" value="F:oxidoreductase activity"/>
    <property type="evidence" value="ECO:0007669"/>
    <property type="project" value="UniProtKB-KW"/>
</dbReference>
<dbReference type="InterPro" id="IPR051168">
    <property type="entry name" value="AASS"/>
</dbReference>
<protein>
    <submittedName>
        <fullName evidence="4">Saccharopine dehydrogenase</fullName>
    </submittedName>
</protein>
<dbReference type="Gene3D" id="3.40.50.720">
    <property type="entry name" value="NAD(P)-binding Rossmann-like Domain"/>
    <property type="match status" value="2"/>
</dbReference>
<evidence type="ECO:0000259" key="2">
    <source>
        <dbReference type="Pfam" id="PF03435"/>
    </source>
</evidence>
<dbReference type="SUPFAM" id="SSF55347">
    <property type="entry name" value="Glyceraldehyde-3-phosphate dehydrogenase-like, C-terminal domain"/>
    <property type="match status" value="1"/>
</dbReference>
<dbReference type="InterPro" id="IPR032095">
    <property type="entry name" value="Sacchrp_dh-like_C"/>
</dbReference>
<evidence type="ECO:0000256" key="1">
    <source>
        <dbReference type="ARBA" id="ARBA00023002"/>
    </source>
</evidence>
<dbReference type="Pfam" id="PF16653">
    <property type="entry name" value="Sacchrp_dh_C"/>
    <property type="match status" value="1"/>
</dbReference>
<reference evidence="4" key="1">
    <citation type="journal article" date="2012" name="Environ. Microbiol.">
        <title>Genetic structure of three fosmid-fragments encoding 16S rRNA genes of the Miscellaneous Crenarchaeotic Group (MCG): implications for physiology and evolution of marine sedimentary archaea.</title>
        <authorList>
            <person name="Li P.Y."/>
            <person name="Xie B.B."/>
            <person name="Zhang X.Y."/>
            <person name="Qin Q.L."/>
            <person name="Dang H.Y."/>
            <person name="Wang X.M."/>
            <person name="Chen X.L."/>
            <person name="Yu J."/>
            <person name="Zhang Y.Z."/>
        </authorList>
    </citation>
    <scope>NUCLEOTIDE SEQUENCE</scope>
</reference>
<organism evidence="4">
    <name type="scientific">uncultured marine crenarchaeote E6-3G</name>
    <dbReference type="NCBI Taxonomy" id="907719"/>
    <lineage>
        <taxon>Archaea</taxon>
        <taxon>Candidatus Bathyarchaeota</taxon>
        <taxon>environmental samples</taxon>
    </lineage>
</organism>
<dbReference type="Gene3D" id="3.30.360.10">
    <property type="entry name" value="Dihydrodipicolinate Reductase, domain 2"/>
    <property type="match status" value="1"/>
</dbReference>
<dbReference type="SUPFAM" id="SSF51735">
    <property type="entry name" value="NAD(P)-binding Rossmann-fold domains"/>
    <property type="match status" value="1"/>
</dbReference>
<dbReference type="PANTHER" id="PTHR11133:SF22">
    <property type="entry name" value="ALPHA-AMINOADIPIC SEMIALDEHYDE SYNTHASE, MITOCHONDRIAL"/>
    <property type="match status" value="1"/>
</dbReference>
<keyword evidence="1" id="KW-0560">Oxidoreductase</keyword>
<gene>
    <name evidence="4" type="ORF">E6-3G_12</name>
</gene>
<dbReference type="AlphaFoldDB" id="G9BAL1"/>
<name>G9BAL1_9ARCH</name>
<evidence type="ECO:0000313" key="4">
    <source>
        <dbReference type="EMBL" id="ADP09427.1"/>
    </source>
</evidence>
<dbReference type="InterPro" id="IPR005097">
    <property type="entry name" value="Sacchrp_dh_NADP-bd"/>
</dbReference>
<feature type="domain" description="Saccharopine dehydrogenase NADP binding" evidence="2">
    <location>
        <begin position="3"/>
        <end position="122"/>
    </location>
</feature>
<sequence>MKVLVLGIGKMGYGLLKDLTAQPQVDEVVAADINIVQAKNFADKVGSDKIEVRRFDVTDKQETFRLMNQGFDVIASALPRPFCDAAVATAIEAGVGYADVAASFATIFDQDEAARKAGVTVVPHIGLDIGIDRVLCGVGARKLDKVDGFKVWCGGFPQKGTPGYNNPLRYKISWYWPYAALGNVGSSRVLKGGEMVDIPRLSDPEEIVFPEPIGKCETYTTGDLLDVIEHLNLEGVRDAWAKTVRWPGHSEIWQKLKDLKLLDEEPVLVKGKEVSPRDFFLALGEKTLQYLPGEGDAICQRVQVTGLEAEIPTSYVYEFTDFQDFDNDISAMARTTAFPCSIVAQMIADGRFTETGVVHPVLIGYDADLSETFFAELENRRITITEKVVRPL</sequence>
<dbReference type="EMBL" id="HQ214610">
    <property type="protein sequence ID" value="ADP09427.1"/>
    <property type="molecule type" value="Genomic_DNA"/>
</dbReference>
<dbReference type="Pfam" id="PF03435">
    <property type="entry name" value="Sacchrp_dh_NADP"/>
    <property type="match status" value="1"/>
</dbReference>